<dbReference type="InterPro" id="IPR017946">
    <property type="entry name" value="PLC-like_Pdiesterase_TIM-brl"/>
</dbReference>
<dbReference type="GO" id="GO:0047493">
    <property type="term" value="F:ceramide cholinephosphotransferase activity"/>
    <property type="evidence" value="ECO:0007669"/>
    <property type="project" value="TreeGrafter"/>
</dbReference>
<keyword evidence="3" id="KW-0808">Transferase</keyword>
<protein>
    <recommendedName>
        <fullName evidence="11">Sphingomyelin synthase-like domain-containing protein</fullName>
    </recommendedName>
</protein>
<dbReference type="OrthoDB" id="422827at2759"/>
<feature type="compositionally biased region" description="Low complexity" evidence="9">
    <location>
        <begin position="836"/>
        <end position="867"/>
    </location>
</feature>
<evidence type="ECO:0000256" key="5">
    <source>
        <dbReference type="ARBA" id="ARBA00022919"/>
    </source>
</evidence>
<comment type="subcellular location">
    <subcellularLocation>
        <location evidence="1">Membrane</location>
        <topology evidence="1">Multi-pass membrane protein</topology>
    </subcellularLocation>
</comment>
<dbReference type="InterPro" id="IPR032075">
    <property type="entry name" value="PI-PLC-C1"/>
</dbReference>
<keyword evidence="13" id="KW-1185">Reference proteome</keyword>
<feature type="region of interest" description="Disordered" evidence="9">
    <location>
        <begin position="836"/>
        <end position="886"/>
    </location>
</feature>
<feature type="region of interest" description="Disordered" evidence="9">
    <location>
        <begin position="781"/>
        <end position="800"/>
    </location>
</feature>
<feature type="transmembrane region" description="Helical" evidence="10">
    <location>
        <begin position="82"/>
        <end position="100"/>
    </location>
</feature>
<keyword evidence="6 10" id="KW-1133">Transmembrane helix</keyword>
<keyword evidence="4 10" id="KW-0812">Transmembrane</keyword>
<comment type="similarity">
    <text evidence="2">Belongs to the sphingomyelin synthase family.</text>
</comment>
<dbReference type="AlphaFoldDB" id="A0A2P6TJW0"/>
<dbReference type="InterPro" id="IPR045221">
    <property type="entry name" value="Sphingomyelin_synth-like"/>
</dbReference>
<dbReference type="SUPFAM" id="SSF51695">
    <property type="entry name" value="PLC-like phosphodiesterases"/>
    <property type="match status" value="1"/>
</dbReference>
<dbReference type="GO" id="GO:0046513">
    <property type="term" value="P:ceramide biosynthetic process"/>
    <property type="evidence" value="ECO:0007669"/>
    <property type="project" value="TreeGrafter"/>
</dbReference>
<evidence type="ECO:0000313" key="13">
    <source>
        <dbReference type="Proteomes" id="UP000239899"/>
    </source>
</evidence>
<evidence type="ECO:0000256" key="3">
    <source>
        <dbReference type="ARBA" id="ARBA00022679"/>
    </source>
</evidence>
<dbReference type="GO" id="GO:0000139">
    <property type="term" value="C:Golgi membrane"/>
    <property type="evidence" value="ECO:0007669"/>
    <property type="project" value="TreeGrafter"/>
</dbReference>
<evidence type="ECO:0000313" key="12">
    <source>
        <dbReference type="EMBL" id="PRW44371.1"/>
    </source>
</evidence>
<keyword evidence="5" id="KW-0746">Sphingolipid metabolism</keyword>
<feature type="transmembrane region" description="Helical" evidence="10">
    <location>
        <begin position="40"/>
        <end position="61"/>
    </location>
</feature>
<evidence type="ECO:0000259" key="11">
    <source>
        <dbReference type="Pfam" id="PF14360"/>
    </source>
</evidence>
<dbReference type="Pfam" id="PF16670">
    <property type="entry name" value="PI-PLC-C1"/>
    <property type="match status" value="1"/>
</dbReference>
<name>A0A2P6TJW0_CHLSO</name>
<sequence length="909" mass="95593">MKPSNAAPSCSTTAAVRAPAPLLGAAIHFILLVVPQLGLHAHLGSAWLNAVIAGGALLLLYKLATFRRWNDELKYAPRFARAVVFILAVVIVENFATWATSASDRRKHFYTPLQDNAEIVLLWLFQRYPAARRTLIDGWGVDTHFMLHAFVAMAVSVLWDLSPHSGFGMGARFMDTIAWTHLIRTVAFMTTVLPNPKLQCYARNFPRVPDSWAEFVRIGFSAKRGSGCNDLVISGHGVVYAAVALALHEFFPTPLSRWGPRTLGWIAVIKLCIQETLDKTHYSVDMFLAVVLTYLVWKWRESVYPADDMWQPRPAGAPADPVPRRLVALVVVTLVFFSANSAGMEGAGRRQALFVVLALAAGLLAGAQELPSDLCFNQLQVLGTHNSYHQTPPQALIDHFGGAASPLLAWQYSHPPLTTQLDGGVRSFELDAYWDPQGGLYGQAAGLRIAGRNGWLSDAKYKQPGFKTLHVPDFDTSTNCILLADCLAELKRWSDANPRHLPLRVYIEVKESGQLQEALGPALVGILDTMLLNSTAEGPSSFVQQPVNTAQTFRDLNAELASVFGADGGQLLTPDGLRKELGAAEGADLTQLLLQSPPGSGPCPWPPLERLRGKVFVVLIVGRATSTEAKALYEAFPDLKGSLAWVEQAGRTPMPHAVFRAAAVGRMGGNSLSLDLPDNATALAEALAGGVRNASLAGYLVRARADADTIEARAGFTGRRDAVIAAGPQVVASDFVFPVTLQVRAADDSSSGGSGAAAAFPDGSSYRVMLPGGLAGRCLREAASGGSSSGSGSGTNSSSGTAVSLMAVQTGEQQGDAIYCGPLEGAATAALAPAPQVDASSGSSGSSIGSSTGSTGTSGSGSSSAASQEDIAPPATQANEARSGAAGASPPALAALLLAACQAAAVIVL</sequence>
<evidence type="ECO:0000256" key="9">
    <source>
        <dbReference type="SAM" id="MobiDB-lite"/>
    </source>
</evidence>
<evidence type="ECO:0000256" key="7">
    <source>
        <dbReference type="ARBA" id="ARBA00023098"/>
    </source>
</evidence>
<comment type="caution">
    <text evidence="12">The sequence shown here is derived from an EMBL/GenBank/DDBJ whole genome shotgun (WGS) entry which is preliminary data.</text>
</comment>
<evidence type="ECO:0000256" key="4">
    <source>
        <dbReference type="ARBA" id="ARBA00022692"/>
    </source>
</evidence>
<accession>A0A2P6TJW0</accession>
<dbReference type="InterPro" id="IPR025749">
    <property type="entry name" value="Sphingomyelin_synth-like_dom"/>
</dbReference>
<evidence type="ECO:0000256" key="8">
    <source>
        <dbReference type="ARBA" id="ARBA00023136"/>
    </source>
</evidence>
<dbReference type="STRING" id="3076.A0A2P6TJW0"/>
<keyword evidence="8 10" id="KW-0472">Membrane</keyword>
<dbReference type="GO" id="GO:0005886">
    <property type="term" value="C:plasma membrane"/>
    <property type="evidence" value="ECO:0007669"/>
    <property type="project" value="TreeGrafter"/>
</dbReference>
<evidence type="ECO:0000256" key="2">
    <source>
        <dbReference type="ARBA" id="ARBA00005441"/>
    </source>
</evidence>
<evidence type="ECO:0000256" key="1">
    <source>
        <dbReference type="ARBA" id="ARBA00004141"/>
    </source>
</evidence>
<dbReference type="GO" id="GO:0008081">
    <property type="term" value="F:phosphoric diester hydrolase activity"/>
    <property type="evidence" value="ECO:0007669"/>
    <property type="project" value="InterPro"/>
</dbReference>
<dbReference type="CDD" id="cd08589">
    <property type="entry name" value="PI-PLCc_SaPLC1_like"/>
    <property type="match status" value="1"/>
</dbReference>
<evidence type="ECO:0000256" key="6">
    <source>
        <dbReference type="ARBA" id="ARBA00022989"/>
    </source>
</evidence>
<dbReference type="GO" id="GO:0005789">
    <property type="term" value="C:endoplasmic reticulum membrane"/>
    <property type="evidence" value="ECO:0007669"/>
    <property type="project" value="TreeGrafter"/>
</dbReference>
<reference evidence="12 13" key="1">
    <citation type="journal article" date="2018" name="Plant J.">
        <title>Genome sequences of Chlorella sorokiniana UTEX 1602 and Micractinium conductrix SAG 241.80: implications to maltose excretion by a green alga.</title>
        <authorList>
            <person name="Arriola M.B."/>
            <person name="Velmurugan N."/>
            <person name="Zhang Y."/>
            <person name="Plunkett M.H."/>
            <person name="Hondzo H."/>
            <person name="Barney B.M."/>
        </authorList>
    </citation>
    <scope>NUCLEOTIDE SEQUENCE [LARGE SCALE GENOMIC DNA]</scope>
    <source>
        <strain evidence="13">UTEX 1602</strain>
    </source>
</reference>
<proteinExistence type="inferred from homology"/>
<dbReference type="GO" id="GO:0033188">
    <property type="term" value="F:sphingomyelin synthase activity"/>
    <property type="evidence" value="ECO:0007669"/>
    <property type="project" value="TreeGrafter"/>
</dbReference>
<dbReference type="PANTHER" id="PTHR21290">
    <property type="entry name" value="SPHINGOMYELIN SYNTHETASE"/>
    <property type="match status" value="1"/>
</dbReference>
<feature type="domain" description="Sphingomyelin synthase-like" evidence="11">
    <location>
        <begin position="227"/>
        <end position="300"/>
    </location>
</feature>
<dbReference type="PANTHER" id="PTHR21290:SF25">
    <property type="entry name" value="SPHINGOMYELIN SYNTHASE-RELATED PROTEIN 1"/>
    <property type="match status" value="1"/>
</dbReference>
<keyword evidence="7" id="KW-0443">Lipid metabolism</keyword>
<dbReference type="Pfam" id="PF14360">
    <property type="entry name" value="PAP2_C"/>
    <property type="match status" value="1"/>
</dbReference>
<gene>
    <name evidence="12" type="ORF">C2E21_6505</name>
</gene>
<dbReference type="EMBL" id="LHPG02000013">
    <property type="protein sequence ID" value="PRW44371.1"/>
    <property type="molecule type" value="Genomic_DNA"/>
</dbReference>
<evidence type="ECO:0000256" key="10">
    <source>
        <dbReference type="SAM" id="Phobius"/>
    </source>
</evidence>
<dbReference type="Proteomes" id="UP000239899">
    <property type="component" value="Unassembled WGS sequence"/>
</dbReference>
<organism evidence="12 13">
    <name type="scientific">Chlorella sorokiniana</name>
    <name type="common">Freshwater green alga</name>
    <dbReference type="NCBI Taxonomy" id="3076"/>
    <lineage>
        <taxon>Eukaryota</taxon>
        <taxon>Viridiplantae</taxon>
        <taxon>Chlorophyta</taxon>
        <taxon>core chlorophytes</taxon>
        <taxon>Trebouxiophyceae</taxon>
        <taxon>Chlorellales</taxon>
        <taxon>Chlorellaceae</taxon>
        <taxon>Chlorella clade</taxon>
        <taxon>Chlorella</taxon>
    </lineage>
</organism>
<dbReference type="Gene3D" id="3.20.20.190">
    <property type="entry name" value="Phosphatidylinositol (PI) phosphodiesterase"/>
    <property type="match status" value="1"/>
</dbReference>